<reference evidence="3" key="1">
    <citation type="submission" date="2018-09" db="EMBL/GenBank/DDBJ databases">
        <title>Genome sequencing of strain 2DFWR-13.</title>
        <authorList>
            <person name="Heo J."/>
            <person name="Kim S.-J."/>
            <person name="Kwon S.-W."/>
        </authorList>
    </citation>
    <scope>NUCLEOTIDE SEQUENCE [LARGE SCALE GENOMIC DNA]</scope>
    <source>
        <strain evidence="3">2DFWR-13</strain>
    </source>
</reference>
<name>A0A387B866_9MICO</name>
<dbReference type="KEGG" id="lyd:D7I47_02235"/>
<organism evidence="2 3">
    <name type="scientific">Protaetiibacter intestinalis</name>
    <dbReference type="NCBI Taxonomy" id="2419774"/>
    <lineage>
        <taxon>Bacteria</taxon>
        <taxon>Bacillati</taxon>
        <taxon>Actinomycetota</taxon>
        <taxon>Actinomycetes</taxon>
        <taxon>Micrococcales</taxon>
        <taxon>Microbacteriaceae</taxon>
        <taxon>Protaetiibacter</taxon>
    </lineage>
</organism>
<dbReference type="EMBL" id="CP032630">
    <property type="protein sequence ID" value="AYF97179.1"/>
    <property type="molecule type" value="Genomic_DNA"/>
</dbReference>
<sequence length="101" mass="10736">MHDHGDSSSGIFRGRRSAAALIGILERVGATAVQQSAVNGEPGIVLRDACGDVVGVLALDPGRRRFRSVWVCTAPQKLRGWRRSDPADGDVTSEDPPLSTL</sequence>
<gene>
    <name evidence="2" type="ORF">D7I47_02235</name>
</gene>
<evidence type="ECO:0000256" key="1">
    <source>
        <dbReference type="SAM" id="MobiDB-lite"/>
    </source>
</evidence>
<protein>
    <submittedName>
        <fullName evidence="2">Uncharacterized protein</fullName>
    </submittedName>
</protein>
<dbReference type="Proteomes" id="UP000278886">
    <property type="component" value="Chromosome"/>
</dbReference>
<feature type="region of interest" description="Disordered" evidence="1">
    <location>
        <begin position="80"/>
        <end position="101"/>
    </location>
</feature>
<proteinExistence type="predicted"/>
<evidence type="ECO:0000313" key="2">
    <source>
        <dbReference type="EMBL" id="AYF97179.1"/>
    </source>
</evidence>
<keyword evidence="3" id="KW-1185">Reference proteome</keyword>
<accession>A0A387B866</accession>
<evidence type="ECO:0000313" key="3">
    <source>
        <dbReference type="Proteomes" id="UP000278886"/>
    </source>
</evidence>
<dbReference type="AlphaFoldDB" id="A0A387B866"/>